<dbReference type="RefSeq" id="WP_311365276.1">
    <property type="nucleotide sequence ID" value="NZ_JAVRIC010000014.1"/>
</dbReference>
<dbReference type="InterPro" id="IPR038765">
    <property type="entry name" value="Papain-like_cys_pep_sf"/>
</dbReference>
<dbReference type="Pfam" id="PF05708">
    <property type="entry name" value="Peptidase_C92"/>
    <property type="match status" value="1"/>
</dbReference>
<comment type="caution">
    <text evidence="2">The sequence shown here is derived from an EMBL/GenBank/DDBJ whole genome shotgun (WGS) entry which is preliminary data.</text>
</comment>
<keyword evidence="1" id="KW-0732">Signal</keyword>
<proteinExistence type="predicted"/>
<evidence type="ECO:0000256" key="1">
    <source>
        <dbReference type="SAM" id="SignalP"/>
    </source>
</evidence>
<organism evidence="2 3">
    <name type="scientific">Banduia mediterranea</name>
    <dbReference type="NCBI Taxonomy" id="3075609"/>
    <lineage>
        <taxon>Bacteria</taxon>
        <taxon>Pseudomonadati</taxon>
        <taxon>Pseudomonadota</taxon>
        <taxon>Gammaproteobacteria</taxon>
        <taxon>Nevskiales</taxon>
        <taxon>Algiphilaceae</taxon>
        <taxon>Banduia</taxon>
    </lineage>
</organism>
<dbReference type="Gene3D" id="3.90.1720.10">
    <property type="entry name" value="endopeptidase domain like (from Nostoc punctiforme)"/>
    <property type="match status" value="1"/>
</dbReference>
<dbReference type="SUPFAM" id="SSF54001">
    <property type="entry name" value="Cysteine proteinases"/>
    <property type="match status" value="1"/>
</dbReference>
<dbReference type="Proteomes" id="UP001254608">
    <property type="component" value="Unassembled WGS sequence"/>
</dbReference>
<evidence type="ECO:0000313" key="2">
    <source>
        <dbReference type="EMBL" id="MDT0497884.1"/>
    </source>
</evidence>
<feature type="signal peptide" evidence="1">
    <location>
        <begin position="1"/>
        <end position="26"/>
    </location>
</feature>
<sequence length="398" mass="42663">MAKLRKNTSGCILAACTVLAGFTASAQEQARPGFENAPTIPPNAATVGECASSADARLDSASETPDVAIDEAVLSQAFRELGRAAGTADPACVPALRARLHALRRLGDRAELAAFDEGTTIAEALRQQAPQLELKAGDVLLLRSPQVVSAAVGQIGLSGSDFSHAAIIGLAPVWRTLDVVEALAGDGVRAEALEEWLDKPFVRFAVLRHRVPEIAQQAAVAAYTDASERVADDLWYDFKLILDDSQRLYCTEVIRQAYARAAPQAAPVPQHLSNVGALVETFPMQELGATGREVFLADDLQLDPRFETILELRAPAAVARSERMDQAFRAIFARLRGPQREAALAEIDAAIPPGPLAVTYAFGGGYFEYQRLPPASRGRIAGLANLVTQRMKAEDSER</sequence>
<reference evidence="2 3" key="1">
    <citation type="submission" date="2023-09" db="EMBL/GenBank/DDBJ databases">
        <authorList>
            <person name="Rey-Velasco X."/>
        </authorList>
    </citation>
    <scope>NUCLEOTIDE SEQUENCE [LARGE SCALE GENOMIC DNA]</scope>
    <source>
        <strain evidence="2 3">W345</strain>
    </source>
</reference>
<evidence type="ECO:0000313" key="3">
    <source>
        <dbReference type="Proteomes" id="UP001254608"/>
    </source>
</evidence>
<dbReference type="EMBL" id="JAVRIC010000014">
    <property type="protein sequence ID" value="MDT0497884.1"/>
    <property type="molecule type" value="Genomic_DNA"/>
</dbReference>
<dbReference type="InterPro" id="IPR024453">
    <property type="entry name" value="Peptidase_C92"/>
</dbReference>
<protein>
    <submittedName>
        <fullName evidence="2">YiiX/YebB-like N1pC/P60 family cysteine hydrolase</fullName>
    </submittedName>
</protein>
<feature type="chain" id="PRO_5046865193" evidence="1">
    <location>
        <begin position="27"/>
        <end position="398"/>
    </location>
</feature>
<name>A0ABU2WJ41_9GAMM</name>
<gene>
    <name evidence="2" type="ORF">RM530_10995</name>
</gene>
<accession>A0ABU2WJ41</accession>
<keyword evidence="3" id="KW-1185">Reference proteome</keyword>